<reference evidence="2 3" key="1">
    <citation type="submission" date="2022-08" db="EMBL/GenBank/DDBJ databases">
        <title>Algoriphagus sp. CAU 1643 isolated from mud.</title>
        <authorList>
            <person name="Kim W."/>
        </authorList>
    </citation>
    <scope>NUCLEOTIDE SEQUENCE [LARGE SCALE GENOMIC DNA]</scope>
    <source>
        <strain evidence="2 3">CAU 1643</strain>
    </source>
</reference>
<organism evidence="2 3">
    <name type="scientific">Algoriphagus limi</name>
    <dbReference type="NCBI Taxonomy" id="2975273"/>
    <lineage>
        <taxon>Bacteria</taxon>
        <taxon>Pseudomonadati</taxon>
        <taxon>Bacteroidota</taxon>
        <taxon>Cytophagia</taxon>
        <taxon>Cytophagales</taxon>
        <taxon>Cyclobacteriaceae</taxon>
        <taxon>Algoriphagus</taxon>
    </lineage>
</organism>
<protein>
    <submittedName>
        <fullName evidence="2">DUF616 domain-containing protein</fullName>
    </submittedName>
</protein>
<proteinExistence type="predicted"/>
<name>A0ABT2GDC1_9BACT</name>
<dbReference type="Pfam" id="PF04765">
    <property type="entry name" value="TOD1_MUCI70"/>
    <property type="match status" value="1"/>
</dbReference>
<feature type="domain" description="TOD1/MUCI70 glycosyltransferase-like" evidence="1">
    <location>
        <begin position="73"/>
        <end position="190"/>
    </location>
</feature>
<dbReference type="InterPro" id="IPR048354">
    <property type="entry name" value="TOD1_MUCI70_glycTrfase_dom"/>
</dbReference>
<dbReference type="EMBL" id="JANWGH010000004">
    <property type="protein sequence ID" value="MCS5491965.1"/>
    <property type="molecule type" value="Genomic_DNA"/>
</dbReference>
<evidence type="ECO:0000313" key="3">
    <source>
        <dbReference type="Proteomes" id="UP001206788"/>
    </source>
</evidence>
<sequence>MSNHLIYTVVTNNYDKVKPVIGVEGFDFWLFTDQEDLKIEGWETKVLPKSENPIKQQRLLKINSCEFTTPYELTIYMDGNMEIIQNPQKFLDKFFRGGFLTCEHPKRSSLAEEAKEILRKKKDLPENVERTLNYAKAIGYQDDLGLFETMVLVRDKSPEVRALEESWAKILSEYSHRDQLSLPIASYLTKVPIHIIERTELFKYIKRNRGHHISLKFRKKGEAPSSKLDFFKWLGLKK</sequence>
<accession>A0ABT2GDC1</accession>
<evidence type="ECO:0000313" key="2">
    <source>
        <dbReference type="EMBL" id="MCS5491965.1"/>
    </source>
</evidence>
<dbReference type="RefSeq" id="WP_259415574.1">
    <property type="nucleotide sequence ID" value="NZ_JANWGH010000004.1"/>
</dbReference>
<dbReference type="Proteomes" id="UP001206788">
    <property type="component" value="Unassembled WGS sequence"/>
</dbReference>
<gene>
    <name evidence="2" type="ORF">NY014_16120</name>
</gene>
<evidence type="ECO:0000259" key="1">
    <source>
        <dbReference type="Pfam" id="PF04765"/>
    </source>
</evidence>
<comment type="caution">
    <text evidence="2">The sequence shown here is derived from an EMBL/GenBank/DDBJ whole genome shotgun (WGS) entry which is preliminary data.</text>
</comment>
<keyword evidence="3" id="KW-1185">Reference proteome</keyword>